<reference evidence="2" key="2">
    <citation type="submission" date="2023-05" db="EMBL/GenBank/DDBJ databases">
        <authorList>
            <consortium name="Lawrence Berkeley National Laboratory"/>
            <person name="Steindorff A."/>
            <person name="Hensen N."/>
            <person name="Bonometti L."/>
            <person name="Westerberg I."/>
            <person name="Brannstrom I.O."/>
            <person name="Guillou S."/>
            <person name="Cros-Aarteil S."/>
            <person name="Calhoun S."/>
            <person name="Haridas S."/>
            <person name="Kuo A."/>
            <person name="Mondo S."/>
            <person name="Pangilinan J."/>
            <person name="Riley R."/>
            <person name="Labutti K."/>
            <person name="Andreopoulos B."/>
            <person name="Lipzen A."/>
            <person name="Chen C."/>
            <person name="Yanf M."/>
            <person name="Daum C."/>
            <person name="Ng V."/>
            <person name="Clum A."/>
            <person name="Ohm R."/>
            <person name="Martin F."/>
            <person name="Silar P."/>
            <person name="Natvig D."/>
            <person name="Lalanne C."/>
            <person name="Gautier V."/>
            <person name="Ament-Velasquez S.L."/>
            <person name="Kruys A."/>
            <person name="Hutchinson M.I."/>
            <person name="Powell A.J."/>
            <person name="Barry K."/>
            <person name="Miller A.N."/>
            <person name="Grigoriev I.V."/>
            <person name="Debuchy R."/>
            <person name="Gladieux P."/>
            <person name="Thoren M.H."/>
            <person name="Johannesson H."/>
        </authorList>
    </citation>
    <scope>NUCLEOTIDE SEQUENCE</scope>
    <source>
        <strain evidence="2">CBS 103.79</strain>
    </source>
</reference>
<dbReference type="EMBL" id="MU855437">
    <property type="protein sequence ID" value="KAK3903632.1"/>
    <property type="molecule type" value="Genomic_DNA"/>
</dbReference>
<evidence type="ECO:0000313" key="2">
    <source>
        <dbReference type="EMBL" id="KAK3903632.1"/>
    </source>
</evidence>
<evidence type="ECO:0000256" key="1">
    <source>
        <dbReference type="SAM" id="MobiDB-lite"/>
    </source>
</evidence>
<dbReference type="Proteomes" id="UP001303889">
    <property type="component" value="Unassembled WGS sequence"/>
</dbReference>
<gene>
    <name evidence="2" type="ORF">C8A05DRAFT_14404</name>
</gene>
<dbReference type="AlphaFoldDB" id="A0AAN6RU81"/>
<organism evidence="2 3">
    <name type="scientific">Staphylotrichum tortipilum</name>
    <dbReference type="NCBI Taxonomy" id="2831512"/>
    <lineage>
        <taxon>Eukaryota</taxon>
        <taxon>Fungi</taxon>
        <taxon>Dikarya</taxon>
        <taxon>Ascomycota</taxon>
        <taxon>Pezizomycotina</taxon>
        <taxon>Sordariomycetes</taxon>
        <taxon>Sordariomycetidae</taxon>
        <taxon>Sordariales</taxon>
        <taxon>Chaetomiaceae</taxon>
        <taxon>Staphylotrichum</taxon>
    </lineage>
</organism>
<comment type="caution">
    <text evidence="2">The sequence shown here is derived from an EMBL/GenBank/DDBJ whole genome shotgun (WGS) entry which is preliminary data.</text>
</comment>
<accession>A0AAN6RU81</accession>
<dbReference type="InterPro" id="IPR015947">
    <property type="entry name" value="PUA-like_sf"/>
</dbReference>
<keyword evidence="3" id="KW-1185">Reference proteome</keyword>
<dbReference type="SUPFAM" id="SSF88697">
    <property type="entry name" value="PUA domain-like"/>
    <property type="match status" value="1"/>
</dbReference>
<evidence type="ECO:0000313" key="3">
    <source>
        <dbReference type="Proteomes" id="UP001303889"/>
    </source>
</evidence>
<feature type="region of interest" description="Disordered" evidence="1">
    <location>
        <begin position="155"/>
        <end position="178"/>
    </location>
</feature>
<reference evidence="2" key="1">
    <citation type="journal article" date="2023" name="Mol. Phylogenet. Evol.">
        <title>Genome-scale phylogeny and comparative genomics of the fungal order Sordariales.</title>
        <authorList>
            <person name="Hensen N."/>
            <person name="Bonometti L."/>
            <person name="Westerberg I."/>
            <person name="Brannstrom I.O."/>
            <person name="Guillou S."/>
            <person name="Cros-Aarteil S."/>
            <person name="Calhoun S."/>
            <person name="Haridas S."/>
            <person name="Kuo A."/>
            <person name="Mondo S."/>
            <person name="Pangilinan J."/>
            <person name="Riley R."/>
            <person name="LaButti K."/>
            <person name="Andreopoulos B."/>
            <person name="Lipzen A."/>
            <person name="Chen C."/>
            <person name="Yan M."/>
            <person name="Daum C."/>
            <person name="Ng V."/>
            <person name="Clum A."/>
            <person name="Steindorff A."/>
            <person name="Ohm R.A."/>
            <person name="Martin F."/>
            <person name="Silar P."/>
            <person name="Natvig D.O."/>
            <person name="Lalanne C."/>
            <person name="Gautier V."/>
            <person name="Ament-Velasquez S.L."/>
            <person name="Kruys A."/>
            <person name="Hutchinson M.I."/>
            <person name="Powell A.J."/>
            <person name="Barry K."/>
            <person name="Miller A.N."/>
            <person name="Grigoriev I.V."/>
            <person name="Debuchy R."/>
            <person name="Gladieux P."/>
            <person name="Hiltunen Thoren M."/>
            <person name="Johannesson H."/>
        </authorList>
    </citation>
    <scope>NUCLEOTIDE SEQUENCE</scope>
    <source>
        <strain evidence="2">CBS 103.79</strain>
    </source>
</reference>
<sequence>MAAANDTTLPPCRTDILISIHPRHVANIVARVKNHEFRKYLLPSDVCRLWIYETRPASAVAYVATISPGKRPGEICDPSGLRNDGFDEGRLENLAKYAYETRRLEALAVPLSLGDLKERGWLNGAPQKYCYVQQEMLQALSAAEMRLVFDSAEDVAGGETSSGGPAEAMLGTNQAGTG</sequence>
<name>A0AAN6RU81_9PEZI</name>
<protein>
    <submittedName>
        <fullName evidence="2">Uncharacterized protein</fullName>
    </submittedName>
</protein>
<proteinExistence type="predicted"/>